<dbReference type="InterPro" id="IPR046341">
    <property type="entry name" value="SET_dom_sf"/>
</dbReference>
<protein>
    <recommendedName>
        <fullName evidence="2">SET domain-containing protein</fullName>
    </recommendedName>
</protein>
<comment type="caution">
    <text evidence="3">The sequence shown here is derived from an EMBL/GenBank/DDBJ whole genome shotgun (WGS) entry which is preliminary data.</text>
</comment>
<evidence type="ECO:0000259" key="2">
    <source>
        <dbReference type="PROSITE" id="PS50280"/>
    </source>
</evidence>
<dbReference type="EMBL" id="CAICTM010000402">
    <property type="protein sequence ID" value="CAB9509747.1"/>
    <property type="molecule type" value="Genomic_DNA"/>
</dbReference>
<name>A0A9N8DVI8_9STRA</name>
<dbReference type="SMART" id="SM00317">
    <property type="entry name" value="SET"/>
    <property type="match status" value="1"/>
</dbReference>
<dbReference type="AlphaFoldDB" id="A0A9N8DVI8"/>
<dbReference type="PROSITE" id="PS50280">
    <property type="entry name" value="SET"/>
    <property type="match status" value="1"/>
</dbReference>
<dbReference type="SUPFAM" id="SSF82199">
    <property type="entry name" value="SET domain"/>
    <property type="match status" value="1"/>
</dbReference>
<keyword evidence="1" id="KW-0732">Signal</keyword>
<reference evidence="3" key="1">
    <citation type="submission" date="2020-06" db="EMBL/GenBank/DDBJ databases">
        <authorList>
            <consortium name="Plant Systems Biology data submission"/>
        </authorList>
    </citation>
    <scope>NUCLEOTIDE SEQUENCE</scope>
    <source>
        <strain evidence="3">D6</strain>
    </source>
</reference>
<dbReference type="OrthoDB" id="42450at2759"/>
<accession>A0A9N8DVI8</accession>
<gene>
    <name evidence="3" type="ORF">SEMRO_403_G135760.1</name>
</gene>
<proteinExistence type="predicted"/>
<dbReference type="Gene3D" id="2.170.270.10">
    <property type="entry name" value="SET domain"/>
    <property type="match status" value="1"/>
</dbReference>
<feature type="chain" id="PRO_5040238204" description="SET domain-containing protein" evidence="1">
    <location>
        <begin position="16"/>
        <end position="242"/>
    </location>
</feature>
<dbReference type="Pfam" id="PF00856">
    <property type="entry name" value="SET"/>
    <property type="match status" value="1"/>
</dbReference>
<feature type="domain" description="SET" evidence="2">
    <location>
        <begin position="68"/>
        <end position="229"/>
    </location>
</feature>
<dbReference type="Proteomes" id="UP001153069">
    <property type="component" value="Unassembled WGS sequence"/>
</dbReference>
<keyword evidence="4" id="KW-1185">Reference proteome</keyword>
<feature type="signal peptide" evidence="1">
    <location>
        <begin position="1"/>
        <end position="15"/>
    </location>
</feature>
<dbReference type="InterPro" id="IPR001214">
    <property type="entry name" value="SET_dom"/>
</dbReference>
<sequence>MFAFSFLTATTVAFAASSRQGVTVPVPTRTTRYSSSSDDTIESLTDKLQQALEDKAGSPFQVLNSRLSSISLHRTHVGVSPIAGRGLFASCNCPAGTLLTCYPGDGIVDFDDDDDEEPQVYWGDHTKQEEQDGDWDPDYLLSMNNNGNDDEMMGLVGLPSLDGDSAYLGHLCNDGTFHIPMTVKEIVTQYLNESPDRANAMEQSILDCHMVLVSTRDISKDEEIFLCYGPEYWMQRPGFGAS</sequence>
<evidence type="ECO:0000313" key="4">
    <source>
        <dbReference type="Proteomes" id="UP001153069"/>
    </source>
</evidence>
<evidence type="ECO:0000313" key="3">
    <source>
        <dbReference type="EMBL" id="CAB9509747.1"/>
    </source>
</evidence>
<evidence type="ECO:0000256" key="1">
    <source>
        <dbReference type="SAM" id="SignalP"/>
    </source>
</evidence>
<organism evidence="3 4">
    <name type="scientific">Seminavis robusta</name>
    <dbReference type="NCBI Taxonomy" id="568900"/>
    <lineage>
        <taxon>Eukaryota</taxon>
        <taxon>Sar</taxon>
        <taxon>Stramenopiles</taxon>
        <taxon>Ochrophyta</taxon>
        <taxon>Bacillariophyta</taxon>
        <taxon>Bacillariophyceae</taxon>
        <taxon>Bacillariophycidae</taxon>
        <taxon>Naviculales</taxon>
        <taxon>Naviculaceae</taxon>
        <taxon>Seminavis</taxon>
    </lineage>
</organism>